<dbReference type="Proteomes" id="UP000199031">
    <property type="component" value="Unassembled WGS sequence"/>
</dbReference>
<gene>
    <name evidence="2" type="ORF">SAMN05444277_10439</name>
</gene>
<organism evidence="2 3">
    <name type="scientific">Parafilimonas terrae</name>
    <dbReference type="NCBI Taxonomy" id="1465490"/>
    <lineage>
        <taxon>Bacteria</taxon>
        <taxon>Pseudomonadati</taxon>
        <taxon>Bacteroidota</taxon>
        <taxon>Chitinophagia</taxon>
        <taxon>Chitinophagales</taxon>
        <taxon>Chitinophagaceae</taxon>
        <taxon>Parafilimonas</taxon>
    </lineage>
</organism>
<dbReference type="EMBL" id="FOXQ01000004">
    <property type="protein sequence ID" value="SFP98725.1"/>
    <property type="molecule type" value="Genomic_DNA"/>
</dbReference>
<dbReference type="STRING" id="1465490.SAMN05444277_10439"/>
<dbReference type="SUPFAM" id="SSF48452">
    <property type="entry name" value="TPR-like"/>
    <property type="match status" value="1"/>
</dbReference>
<proteinExistence type="predicted"/>
<evidence type="ECO:0000313" key="3">
    <source>
        <dbReference type="Proteomes" id="UP000199031"/>
    </source>
</evidence>
<keyword evidence="1" id="KW-0732">Signal</keyword>
<dbReference type="AlphaFoldDB" id="A0A1I5UTX8"/>
<accession>A0A1I5UTX8</accession>
<reference evidence="2 3" key="1">
    <citation type="submission" date="2016-10" db="EMBL/GenBank/DDBJ databases">
        <authorList>
            <person name="de Groot N.N."/>
        </authorList>
    </citation>
    <scope>NUCLEOTIDE SEQUENCE [LARGE SCALE GENOMIC DNA]</scope>
    <source>
        <strain evidence="2 3">DSM 28286</strain>
    </source>
</reference>
<evidence type="ECO:0000313" key="2">
    <source>
        <dbReference type="EMBL" id="SFP98725.1"/>
    </source>
</evidence>
<feature type="chain" id="PRO_5011436429" description="Tetratricopeptide repeat-containing protein" evidence="1">
    <location>
        <begin position="20"/>
        <end position="107"/>
    </location>
</feature>
<evidence type="ECO:0008006" key="4">
    <source>
        <dbReference type="Google" id="ProtNLM"/>
    </source>
</evidence>
<keyword evidence="3" id="KW-1185">Reference proteome</keyword>
<protein>
    <recommendedName>
        <fullName evidence="4">Tetratricopeptide repeat-containing protein</fullName>
    </recommendedName>
</protein>
<name>A0A1I5UTX8_9BACT</name>
<feature type="signal peptide" evidence="1">
    <location>
        <begin position="1"/>
        <end position="19"/>
    </location>
</feature>
<evidence type="ECO:0000256" key="1">
    <source>
        <dbReference type="SAM" id="SignalP"/>
    </source>
</evidence>
<dbReference type="Gene3D" id="1.25.40.10">
    <property type="entry name" value="Tetratricopeptide repeat domain"/>
    <property type="match status" value="1"/>
</dbReference>
<dbReference type="InterPro" id="IPR011990">
    <property type="entry name" value="TPR-like_helical_dom_sf"/>
</dbReference>
<sequence length="107" mass="11980">MTSLKLILVFLLISSYSISQPKVQHITNPEVVRLSNQIIPLVSFINNPDSCIKALSYLDSATSIDSSCFLCYYNKLMFLSSLKKFEDAIISINACIRINPNAADIYI</sequence>